<sequence>MVTSKWYTQFQVYFAHIIASSESTLVCSNEDCLRLSNKPLFFLDLTISFYFNSCMYVPRKSTTSVECLLGT</sequence>
<name>A0AAV6G338_9TELE</name>
<dbReference type="AlphaFoldDB" id="A0AAV6G338"/>
<organism evidence="1 2">
    <name type="scientific">Alosa alosa</name>
    <name type="common">allis shad</name>
    <dbReference type="NCBI Taxonomy" id="278164"/>
    <lineage>
        <taxon>Eukaryota</taxon>
        <taxon>Metazoa</taxon>
        <taxon>Chordata</taxon>
        <taxon>Craniata</taxon>
        <taxon>Vertebrata</taxon>
        <taxon>Euteleostomi</taxon>
        <taxon>Actinopterygii</taxon>
        <taxon>Neopterygii</taxon>
        <taxon>Teleostei</taxon>
        <taxon>Clupei</taxon>
        <taxon>Clupeiformes</taxon>
        <taxon>Clupeoidei</taxon>
        <taxon>Clupeidae</taxon>
        <taxon>Alosa</taxon>
    </lineage>
</organism>
<protein>
    <submittedName>
        <fullName evidence="1">Uncharacterized protein</fullName>
    </submittedName>
</protein>
<dbReference type="Proteomes" id="UP000823561">
    <property type="component" value="Chromosome 15"/>
</dbReference>
<accession>A0AAV6G338</accession>
<comment type="caution">
    <text evidence="1">The sequence shown here is derived from an EMBL/GenBank/DDBJ whole genome shotgun (WGS) entry which is preliminary data.</text>
</comment>
<gene>
    <name evidence="1" type="ORF">AALO_G00203140</name>
</gene>
<evidence type="ECO:0000313" key="2">
    <source>
        <dbReference type="Proteomes" id="UP000823561"/>
    </source>
</evidence>
<proteinExistence type="predicted"/>
<keyword evidence="2" id="KW-1185">Reference proteome</keyword>
<dbReference type="EMBL" id="JADWDJ010000015">
    <property type="protein sequence ID" value="KAG5269539.1"/>
    <property type="molecule type" value="Genomic_DNA"/>
</dbReference>
<evidence type="ECO:0000313" key="1">
    <source>
        <dbReference type="EMBL" id="KAG5269539.1"/>
    </source>
</evidence>
<reference evidence="1" key="1">
    <citation type="submission" date="2020-10" db="EMBL/GenBank/DDBJ databases">
        <title>Chromosome-scale genome assembly of the Allis shad, Alosa alosa.</title>
        <authorList>
            <person name="Margot Z."/>
            <person name="Christophe K."/>
            <person name="Cabau C."/>
            <person name="Louis A."/>
            <person name="Berthelot C."/>
            <person name="Parey E."/>
            <person name="Roest Crollius H."/>
            <person name="Montfort J."/>
            <person name="Robinson-Rechavi M."/>
            <person name="Bucao C."/>
            <person name="Bouchez O."/>
            <person name="Gislard M."/>
            <person name="Lluch J."/>
            <person name="Milhes M."/>
            <person name="Lampietro C."/>
            <person name="Lopez Roques C."/>
            <person name="Donnadieu C."/>
            <person name="Braasch I."/>
            <person name="Desvignes T."/>
            <person name="Postlethwait J."/>
            <person name="Bobe J."/>
            <person name="Guiguen Y."/>
        </authorList>
    </citation>
    <scope>NUCLEOTIDE SEQUENCE</scope>
    <source>
        <strain evidence="1">M-15738</strain>
        <tissue evidence="1">Blood</tissue>
    </source>
</reference>